<evidence type="ECO:0000313" key="2">
    <source>
        <dbReference type="EMBL" id="MBD2612718.1"/>
    </source>
</evidence>
<dbReference type="PANTHER" id="PTHR22753">
    <property type="entry name" value="TRANSMEMBRANE PROTEIN 68"/>
    <property type="match status" value="1"/>
</dbReference>
<dbReference type="Proteomes" id="UP000606396">
    <property type="component" value="Unassembled WGS sequence"/>
</dbReference>
<dbReference type="GO" id="GO:0016787">
    <property type="term" value="F:hydrolase activity"/>
    <property type="evidence" value="ECO:0007669"/>
    <property type="project" value="UniProtKB-KW"/>
</dbReference>
<proteinExistence type="predicted"/>
<reference evidence="2 3" key="1">
    <citation type="journal article" date="2020" name="ISME J.">
        <title>Comparative genomics reveals insights into cyanobacterial evolution and habitat adaptation.</title>
        <authorList>
            <person name="Chen M.Y."/>
            <person name="Teng W.K."/>
            <person name="Zhao L."/>
            <person name="Hu C.X."/>
            <person name="Zhou Y.K."/>
            <person name="Han B.P."/>
            <person name="Song L.R."/>
            <person name="Shu W.S."/>
        </authorList>
    </citation>
    <scope>NUCLEOTIDE SEQUENCE [LARGE SCALE GENOMIC DNA]</scope>
    <source>
        <strain evidence="2 3">FACHB-252</strain>
    </source>
</reference>
<feature type="domain" description="Serine aminopeptidase S33" evidence="1">
    <location>
        <begin position="61"/>
        <end position="247"/>
    </location>
</feature>
<keyword evidence="3" id="KW-1185">Reference proteome</keyword>
<dbReference type="PANTHER" id="PTHR22753:SF48">
    <property type="entry name" value="PHOSPHOLIPID_GLYCEROL ACYLTRANSFERASE DOMAIN-CONTAINING PROTEIN"/>
    <property type="match status" value="1"/>
</dbReference>
<dbReference type="Gene3D" id="3.40.50.1820">
    <property type="entry name" value="alpha/beta hydrolase"/>
    <property type="match status" value="1"/>
</dbReference>
<dbReference type="Pfam" id="PF12146">
    <property type="entry name" value="Hydrolase_4"/>
    <property type="match status" value="1"/>
</dbReference>
<organism evidence="2 3">
    <name type="scientific">Nostoc punctiforme FACHB-252</name>
    <dbReference type="NCBI Taxonomy" id="1357509"/>
    <lineage>
        <taxon>Bacteria</taxon>
        <taxon>Bacillati</taxon>
        <taxon>Cyanobacteriota</taxon>
        <taxon>Cyanophyceae</taxon>
        <taxon>Nostocales</taxon>
        <taxon>Nostocaceae</taxon>
        <taxon>Nostoc</taxon>
    </lineage>
</organism>
<comment type="caution">
    <text evidence="2">The sequence shown here is derived from an EMBL/GenBank/DDBJ whole genome shotgun (WGS) entry which is preliminary data.</text>
</comment>
<dbReference type="SUPFAM" id="SSF53474">
    <property type="entry name" value="alpha/beta-Hydrolases"/>
    <property type="match status" value="1"/>
</dbReference>
<gene>
    <name evidence="2" type="ORF">H6G94_15805</name>
</gene>
<evidence type="ECO:0000313" key="3">
    <source>
        <dbReference type="Proteomes" id="UP000606396"/>
    </source>
</evidence>
<name>A0ABR8HC90_NOSPU</name>
<protein>
    <submittedName>
        <fullName evidence="2">Alpha/beta hydrolase</fullName>
    </submittedName>
</protein>
<dbReference type="InterPro" id="IPR029058">
    <property type="entry name" value="AB_hydrolase_fold"/>
</dbReference>
<evidence type="ECO:0000259" key="1">
    <source>
        <dbReference type="Pfam" id="PF12146"/>
    </source>
</evidence>
<dbReference type="RefSeq" id="WP_190950199.1">
    <property type="nucleotide sequence ID" value="NZ_JACJTC010000011.1"/>
</dbReference>
<dbReference type="EMBL" id="JACJTC010000011">
    <property type="protein sequence ID" value="MBD2612718.1"/>
    <property type="molecule type" value="Genomic_DNA"/>
</dbReference>
<dbReference type="InterPro" id="IPR000073">
    <property type="entry name" value="AB_hydrolase_1"/>
</dbReference>
<sequence length="275" mass="30855">MTTPEVELKPCFLTPKRLQPEYPLFVYLPGMDGTGQLLRSQTAGLEVGFDVRCFAIPRKDLTSWDVLTNSVLDLIHAELEKSSHRPVYLCGESFGGCLAMKVAINAPQLFKRIILINPASAFQLRPWLNWASQITDLVPSGLYDIGALGLLPFLASLPRISRSDRHELLRTMRSVPPETVHWRLSLLREFNVDEEKLRQLTQPVLLIAGGSDRLLPSVSEVKRIANIIPNTKIVVLPHCGHACLLEQNMNLYEILKANDFLPNQADSVTQQQLRG</sequence>
<accession>A0ABR8HC90</accession>
<dbReference type="InterPro" id="IPR022742">
    <property type="entry name" value="Hydrolase_4"/>
</dbReference>
<keyword evidence="2" id="KW-0378">Hydrolase</keyword>
<dbReference type="PRINTS" id="PR00111">
    <property type="entry name" value="ABHYDROLASE"/>
</dbReference>